<reference evidence="18 19" key="1">
    <citation type="submission" date="2015-12" db="EMBL/GenBank/DDBJ databases">
        <title>Draft genome of the nematode, Onchocerca flexuosa.</title>
        <authorList>
            <person name="Mitreva M."/>
        </authorList>
    </citation>
    <scope>NUCLEOTIDE SEQUENCE [LARGE SCALE GENOMIC DNA]</scope>
    <source>
        <strain evidence="18">Red Deer</strain>
    </source>
</reference>
<dbReference type="GO" id="GO:0010569">
    <property type="term" value="P:regulation of double-strand break repair via homologous recombination"/>
    <property type="evidence" value="ECO:0007669"/>
    <property type="project" value="TreeGrafter"/>
</dbReference>
<evidence type="ECO:0000256" key="10">
    <source>
        <dbReference type="ARBA" id="ARBA00023014"/>
    </source>
</evidence>
<dbReference type="GO" id="GO:0070182">
    <property type="term" value="F:DNA polymerase binding"/>
    <property type="evidence" value="ECO:0007669"/>
    <property type="project" value="TreeGrafter"/>
</dbReference>
<dbReference type="Pfam" id="PF06733">
    <property type="entry name" value="DEAD_2"/>
    <property type="match status" value="1"/>
</dbReference>
<accession>A0A238BNF3</accession>
<dbReference type="EMBL" id="KZ270051">
    <property type="protein sequence ID" value="OZC06931.1"/>
    <property type="molecule type" value="Genomic_DNA"/>
</dbReference>
<dbReference type="InterPro" id="IPR057498">
    <property type="entry name" value="Rtel1_ARCH"/>
</dbReference>
<keyword evidence="9" id="KW-0408">Iron</keyword>
<evidence type="ECO:0000256" key="6">
    <source>
        <dbReference type="ARBA" id="ARBA00022801"/>
    </source>
</evidence>
<keyword evidence="8" id="KW-0067">ATP-binding</keyword>
<dbReference type="GO" id="GO:0003678">
    <property type="term" value="F:DNA helicase activity"/>
    <property type="evidence" value="ECO:0007669"/>
    <property type="project" value="InterPro"/>
</dbReference>
<dbReference type="PANTHER" id="PTHR11472">
    <property type="entry name" value="DNA REPAIR DEAD HELICASE RAD3/XP-D SUBFAMILY MEMBER"/>
    <property type="match status" value="1"/>
</dbReference>
<keyword evidence="3" id="KW-0479">Metal-binding</keyword>
<dbReference type="SMART" id="SM00488">
    <property type="entry name" value="DEXDc2"/>
    <property type="match status" value="1"/>
</dbReference>
<gene>
    <name evidence="18" type="ORF">X798_06073</name>
</gene>
<dbReference type="InterPro" id="IPR013020">
    <property type="entry name" value="Rad3/Chl1-like"/>
</dbReference>
<dbReference type="FunFam" id="3.40.50.300:FF:001352">
    <property type="entry name" value="DNA repair helicase"/>
    <property type="match status" value="1"/>
</dbReference>
<feature type="chain" id="PRO_5012330759" description="Helicase ATP-binding domain-containing protein" evidence="16">
    <location>
        <begin position="18"/>
        <end position="1295"/>
    </location>
</feature>
<dbReference type="GO" id="GO:0045910">
    <property type="term" value="P:negative regulation of DNA recombination"/>
    <property type="evidence" value="ECO:0007669"/>
    <property type="project" value="TreeGrafter"/>
</dbReference>
<evidence type="ECO:0000256" key="11">
    <source>
        <dbReference type="ARBA" id="ARBA00023125"/>
    </source>
</evidence>
<organism evidence="18 19">
    <name type="scientific">Onchocerca flexuosa</name>
    <dbReference type="NCBI Taxonomy" id="387005"/>
    <lineage>
        <taxon>Eukaryota</taxon>
        <taxon>Metazoa</taxon>
        <taxon>Ecdysozoa</taxon>
        <taxon>Nematoda</taxon>
        <taxon>Chromadorea</taxon>
        <taxon>Rhabditida</taxon>
        <taxon>Spirurina</taxon>
        <taxon>Spiruromorpha</taxon>
        <taxon>Filarioidea</taxon>
        <taxon>Onchocercidae</taxon>
        <taxon>Onchocerca</taxon>
    </lineage>
</organism>
<dbReference type="InterPro" id="IPR006554">
    <property type="entry name" value="Helicase-like_DEXD_c2"/>
</dbReference>
<keyword evidence="16" id="KW-0732">Signal</keyword>
<dbReference type="CDD" id="cd18788">
    <property type="entry name" value="SF2_C_XPD"/>
    <property type="match status" value="1"/>
</dbReference>
<comment type="subcellular location">
    <subcellularLocation>
        <location evidence="1">Nucleus</location>
    </subcellularLocation>
</comment>
<dbReference type="NCBIfam" id="TIGR00604">
    <property type="entry name" value="rad3"/>
    <property type="match status" value="1"/>
</dbReference>
<evidence type="ECO:0000256" key="8">
    <source>
        <dbReference type="ARBA" id="ARBA00022840"/>
    </source>
</evidence>
<name>A0A238BNF3_9BILA</name>
<evidence type="ECO:0000313" key="19">
    <source>
        <dbReference type="Proteomes" id="UP000242913"/>
    </source>
</evidence>
<dbReference type="GO" id="GO:0051539">
    <property type="term" value="F:4 iron, 4 sulfur cluster binding"/>
    <property type="evidence" value="ECO:0007669"/>
    <property type="project" value="UniProtKB-KW"/>
</dbReference>
<evidence type="ECO:0000256" key="5">
    <source>
        <dbReference type="ARBA" id="ARBA00022763"/>
    </source>
</evidence>
<dbReference type="InterPro" id="IPR027417">
    <property type="entry name" value="P-loop_NTPase"/>
</dbReference>
<keyword evidence="10" id="KW-0411">Iron-sulfur</keyword>
<dbReference type="Proteomes" id="UP000242913">
    <property type="component" value="Unassembled WGS sequence"/>
</dbReference>
<keyword evidence="6" id="KW-0378">Hydrolase</keyword>
<dbReference type="GO" id="GO:0090657">
    <property type="term" value="P:telomeric loop disassembly"/>
    <property type="evidence" value="ECO:0007669"/>
    <property type="project" value="TreeGrafter"/>
</dbReference>
<keyword evidence="4" id="KW-0547">Nucleotide-binding</keyword>
<feature type="region of interest" description="Disordered" evidence="15">
    <location>
        <begin position="73"/>
        <end position="208"/>
    </location>
</feature>
<protein>
    <recommendedName>
        <fullName evidence="17">Helicase ATP-binding domain-containing protein</fullName>
    </recommendedName>
</protein>
<dbReference type="InterPro" id="IPR010614">
    <property type="entry name" value="RAD3-like_helicase_DEAD"/>
</dbReference>
<keyword evidence="12" id="KW-0234">DNA repair</keyword>
<dbReference type="OrthoDB" id="19182at2759"/>
<sequence length="1295" mass="146466">MFLHVAISCSIFLLVHSCGPMQGLTGINQIELDPDASPHEPSFACHLYPWTCGLNHSQVITQFIKSVSRNVTNDTTTKTSENSKPVINLAKAPRKKLTTEAPTTTTTTTTTEAPTTTTTEAPTTTTTTTTEAPTTSTTTEAPTTSTTTTEAPTTSTTTEAPTTSTTTTEAPTTSTTTTEAPTTTTTTEARTRRVTIPTTEEPSTRPIRYPGQARTAQEAMGNLKKAIHQAFTRMLINVGLNPTISYTVHSYKPDNVIVATDITQGQIWSRDTGAYVVKDNVVIAFANGSRYDKIPFLLIRNETMLDINTPRYSIKYFRANFYPIMHILQIDRFTVEFPFEPYECQIKFMEKVMEALRMGQNAALESPTGTGKTLCLLCAAIAYLKDCKSKISMDTVQEIQEQDIRMYNVGNCLKMILLTGTSSRSLYPKILYASRTHSQLAQVIRELNKTTYKDIKSVTLASRDLLCINDKVMKENNSHLKSLMCRNLISKHQCPFYNFYEKADQSALDLLYNENGLVPDIEDVINISRKHKYCPYFRNRTVYENADLILLPYNYIVDPSLRDKHNIQLEGNIVIFDEAHNLDNTVVPFGAEIQETNEIKIEKNDVAYLLACLHQFEDAVDVCMKDVGEKVLGIGGKIYSGEKMIELLSKAGFRKDMREAISLIIDKIGQYLTAKAQNESAGEFVDKGIYLQEFSSFISTIYADKYALLRVLDSSMGALRNMDKKVEDKNSAKYFQLYVTEQSSVITLNYWCFSPSVAMWYLCSCNVRSVIVTSGTLSPLDSFVNSLGINFPVTLENQHAANLDQILGARIRCSQGGIDLCGTFHKRSSAGYIYGIGEVIIRACQIIPNGILVFFSSYVVMNSCLKFWKTAKFDSKFMWETIMMYKEAFIEPKSKLELKEILLQFRQKVRESNDGGAILFAVCRAKVSEGIDFLDSESRGVIVIGVPYAPTTNPRIELKKQFLTKQRMSVPKEELKKNISADEWYQVDAIRGVNQSIGRVLRHKDDFGVVILVDSRFCSMPSKRFPSWMRECLKNYQNISHFENECKHFFKKRNIEVCVNQRKISSTMGMASEFVCSRKRHEILKQNKENDKDLPFDIDKLYSCEAIAAFEKSIGIEDTVPKRPKRCCIFEELEKEAKKMNELVDVIHPIDVDDSNIQSGSGLMIRKTKPKLRLKPNATLLVKDQHRPEMSTSEEKTKELLMLQSDEDIMVAWQKSAVEYNKLLQSVEKSKRISLKNALTNYAKDNNFQTLISTFTVETVPNHLEVFKGLYGYLQANHRSRFISICRQLNLLQNK</sequence>
<evidence type="ECO:0000256" key="14">
    <source>
        <dbReference type="ARBA" id="ARBA00023242"/>
    </source>
</evidence>
<dbReference type="Pfam" id="PF23109">
    <property type="entry name" value="ARCH_RTEL1"/>
    <property type="match status" value="1"/>
</dbReference>
<dbReference type="SUPFAM" id="SSF52540">
    <property type="entry name" value="P-loop containing nucleoside triphosphate hydrolases"/>
    <property type="match status" value="2"/>
</dbReference>
<evidence type="ECO:0000256" key="12">
    <source>
        <dbReference type="ARBA" id="ARBA00023204"/>
    </source>
</evidence>
<dbReference type="GO" id="GO:1904430">
    <property type="term" value="P:negative regulation of t-circle formation"/>
    <property type="evidence" value="ECO:0007669"/>
    <property type="project" value="TreeGrafter"/>
</dbReference>
<keyword evidence="14" id="KW-0539">Nucleus</keyword>
<evidence type="ECO:0000256" key="3">
    <source>
        <dbReference type="ARBA" id="ARBA00022723"/>
    </source>
</evidence>
<dbReference type="GO" id="GO:0005634">
    <property type="term" value="C:nucleus"/>
    <property type="evidence" value="ECO:0007669"/>
    <property type="project" value="UniProtKB-SubCell"/>
</dbReference>
<dbReference type="GO" id="GO:0046872">
    <property type="term" value="F:metal ion binding"/>
    <property type="evidence" value="ECO:0007669"/>
    <property type="project" value="UniProtKB-KW"/>
</dbReference>
<keyword evidence="2" id="KW-0004">4Fe-4S</keyword>
<feature type="signal peptide" evidence="16">
    <location>
        <begin position="1"/>
        <end position="17"/>
    </location>
</feature>
<evidence type="ECO:0000256" key="9">
    <source>
        <dbReference type="ARBA" id="ARBA00023004"/>
    </source>
</evidence>
<keyword evidence="13" id="KW-0413">Isomerase</keyword>
<evidence type="ECO:0000256" key="2">
    <source>
        <dbReference type="ARBA" id="ARBA00022485"/>
    </source>
</evidence>
<feature type="domain" description="Helicase ATP-binding" evidence="17">
    <location>
        <begin position="331"/>
        <end position="631"/>
    </location>
</feature>
<evidence type="ECO:0000256" key="7">
    <source>
        <dbReference type="ARBA" id="ARBA00022806"/>
    </source>
</evidence>
<evidence type="ECO:0000313" key="18">
    <source>
        <dbReference type="EMBL" id="OZC06931.1"/>
    </source>
</evidence>
<dbReference type="Pfam" id="PF13307">
    <property type="entry name" value="Helicase_C_2"/>
    <property type="match status" value="1"/>
</dbReference>
<dbReference type="SMART" id="SM00491">
    <property type="entry name" value="HELICc2"/>
    <property type="match status" value="1"/>
</dbReference>
<keyword evidence="5" id="KW-0227">DNA damage</keyword>
<evidence type="ECO:0000259" key="17">
    <source>
        <dbReference type="PROSITE" id="PS51193"/>
    </source>
</evidence>
<evidence type="ECO:0000256" key="16">
    <source>
        <dbReference type="SAM" id="SignalP"/>
    </source>
</evidence>
<feature type="compositionally biased region" description="Polar residues" evidence="15">
    <location>
        <begin position="73"/>
        <end position="85"/>
    </location>
</feature>
<keyword evidence="11" id="KW-0238">DNA-binding</keyword>
<evidence type="ECO:0000256" key="4">
    <source>
        <dbReference type="ARBA" id="ARBA00022741"/>
    </source>
</evidence>
<dbReference type="GO" id="GO:0005524">
    <property type="term" value="F:ATP binding"/>
    <property type="evidence" value="ECO:0007669"/>
    <property type="project" value="UniProtKB-KW"/>
</dbReference>
<dbReference type="InterPro" id="IPR014013">
    <property type="entry name" value="Helic_SF1/SF2_ATP-bd_DinG/Rad3"/>
</dbReference>
<dbReference type="Gene3D" id="3.40.50.300">
    <property type="entry name" value="P-loop containing nucleotide triphosphate hydrolases"/>
    <property type="match status" value="2"/>
</dbReference>
<feature type="compositionally biased region" description="Low complexity" evidence="15">
    <location>
        <begin position="99"/>
        <end position="188"/>
    </location>
</feature>
<dbReference type="InterPro" id="IPR006555">
    <property type="entry name" value="ATP-dep_Helicase_C"/>
</dbReference>
<dbReference type="GO" id="GO:0006281">
    <property type="term" value="P:DNA repair"/>
    <property type="evidence" value="ECO:0007669"/>
    <property type="project" value="UniProtKB-KW"/>
</dbReference>
<dbReference type="PANTHER" id="PTHR11472:SF34">
    <property type="entry name" value="REGULATOR OF TELOMERE ELONGATION HELICASE 1"/>
    <property type="match status" value="1"/>
</dbReference>
<dbReference type="InterPro" id="IPR045028">
    <property type="entry name" value="DinG/Rad3-like"/>
</dbReference>
<evidence type="ECO:0000256" key="13">
    <source>
        <dbReference type="ARBA" id="ARBA00023235"/>
    </source>
</evidence>
<dbReference type="PROSITE" id="PS51193">
    <property type="entry name" value="HELICASE_ATP_BIND_2"/>
    <property type="match status" value="1"/>
</dbReference>
<keyword evidence="7" id="KW-0347">Helicase</keyword>
<evidence type="ECO:0000256" key="1">
    <source>
        <dbReference type="ARBA" id="ARBA00004123"/>
    </source>
</evidence>
<evidence type="ECO:0000256" key="15">
    <source>
        <dbReference type="SAM" id="MobiDB-lite"/>
    </source>
</evidence>
<keyword evidence="19" id="KW-1185">Reference proteome</keyword>
<dbReference type="GO" id="GO:0003677">
    <property type="term" value="F:DNA binding"/>
    <property type="evidence" value="ECO:0007669"/>
    <property type="project" value="UniProtKB-KW"/>
</dbReference>
<proteinExistence type="predicted"/>
<dbReference type="GO" id="GO:0016818">
    <property type="term" value="F:hydrolase activity, acting on acid anhydrides, in phosphorus-containing anhydrides"/>
    <property type="evidence" value="ECO:0007669"/>
    <property type="project" value="InterPro"/>
</dbReference>